<dbReference type="GO" id="GO:0005524">
    <property type="term" value="F:ATP binding"/>
    <property type="evidence" value="ECO:0007669"/>
    <property type="project" value="UniProtKB-UniRule"/>
</dbReference>
<protein>
    <recommendedName>
        <fullName evidence="10">tRNA dimethylallyltransferase</fullName>
        <ecNumber evidence="10">2.5.1.75</ecNumber>
    </recommendedName>
    <alternativeName>
        <fullName evidence="10">Dimethylallyl diphosphate:tRNA dimethylallyltransferase</fullName>
        <shortName evidence="10">DMAPP:tRNA dimethylallyltransferase</shortName>
        <shortName evidence="10">DMATase</shortName>
    </alternativeName>
    <alternativeName>
        <fullName evidence="10">Isopentenyl-diphosphate:tRNA isopentenyltransferase</fullName>
        <shortName evidence="10">IPP transferase</shortName>
        <shortName evidence="10">IPPT</shortName>
        <shortName evidence="10">IPTase</shortName>
    </alternativeName>
</protein>
<evidence type="ECO:0000256" key="2">
    <source>
        <dbReference type="ARBA" id="ARBA00003213"/>
    </source>
</evidence>
<evidence type="ECO:0000313" key="16">
    <source>
        <dbReference type="Proteomes" id="UP000182135"/>
    </source>
</evidence>
<feature type="region of interest" description="Interaction with substrate tRNA" evidence="10">
    <location>
        <begin position="36"/>
        <end position="39"/>
    </location>
</feature>
<evidence type="ECO:0000313" key="17">
    <source>
        <dbReference type="Proteomes" id="UP000246114"/>
    </source>
</evidence>
<evidence type="ECO:0000313" key="14">
    <source>
        <dbReference type="EMBL" id="PWL53570.1"/>
    </source>
</evidence>
<reference evidence="14 17" key="2">
    <citation type="submission" date="2018-03" db="EMBL/GenBank/DDBJ databases">
        <title>The uncultured portion of the human microbiome is neutrally assembled.</title>
        <authorList>
            <person name="Jeraldo P."/>
            <person name="Boardman L."/>
            <person name="White B.A."/>
            <person name="Nelson H."/>
            <person name="Goldenfeld N."/>
            <person name="Chia N."/>
        </authorList>
    </citation>
    <scope>NUCLEOTIDE SEQUENCE [LARGE SCALE GENOMIC DNA]</scope>
    <source>
        <strain evidence="14">CIM:MAG 903</strain>
    </source>
</reference>
<dbReference type="PANTHER" id="PTHR11088:SF60">
    <property type="entry name" value="TRNA DIMETHYLALLYLTRANSFERASE"/>
    <property type="match status" value="1"/>
</dbReference>
<dbReference type="RefSeq" id="WP_035770483.1">
    <property type="nucleotide sequence ID" value="NZ_BAAACD010000001.1"/>
</dbReference>
<evidence type="ECO:0000256" key="11">
    <source>
        <dbReference type="RuleBase" id="RU003783"/>
    </source>
</evidence>
<dbReference type="STRING" id="1529.SAMN04487885_101198"/>
<dbReference type="AlphaFoldDB" id="A0A1I2J926"/>
<dbReference type="NCBIfam" id="TIGR00174">
    <property type="entry name" value="miaA"/>
    <property type="match status" value="1"/>
</dbReference>
<comment type="catalytic activity">
    <reaction evidence="9 10 11">
        <text>adenosine(37) in tRNA + dimethylallyl diphosphate = N(6)-dimethylallyladenosine(37) in tRNA + diphosphate</text>
        <dbReference type="Rhea" id="RHEA:26482"/>
        <dbReference type="Rhea" id="RHEA-COMP:10162"/>
        <dbReference type="Rhea" id="RHEA-COMP:10375"/>
        <dbReference type="ChEBI" id="CHEBI:33019"/>
        <dbReference type="ChEBI" id="CHEBI:57623"/>
        <dbReference type="ChEBI" id="CHEBI:74411"/>
        <dbReference type="ChEBI" id="CHEBI:74415"/>
        <dbReference type="EC" id="2.5.1.75"/>
    </reaction>
</comment>
<dbReference type="EC" id="2.5.1.75" evidence="10"/>
<dbReference type="PANTHER" id="PTHR11088">
    <property type="entry name" value="TRNA DIMETHYLALLYLTRANSFERASE"/>
    <property type="match status" value="1"/>
</dbReference>
<gene>
    <name evidence="10" type="primary">miaA</name>
    <name evidence="14" type="ORF">DBY38_07505</name>
    <name evidence="15" type="ORF">SAMN04487885_101198</name>
</gene>
<feature type="binding site" evidence="10">
    <location>
        <begin position="11"/>
        <end position="18"/>
    </location>
    <ligand>
        <name>ATP</name>
        <dbReference type="ChEBI" id="CHEBI:30616"/>
    </ligand>
</feature>
<dbReference type="Proteomes" id="UP000246114">
    <property type="component" value="Unassembled WGS sequence"/>
</dbReference>
<dbReference type="Proteomes" id="UP000182135">
    <property type="component" value="Unassembled WGS sequence"/>
</dbReference>
<evidence type="ECO:0000313" key="15">
    <source>
        <dbReference type="EMBL" id="SFF50500.1"/>
    </source>
</evidence>
<dbReference type="InterPro" id="IPR039657">
    <property type="entry name" value="Dimethylallyltransferase"/>
</dbReference>
<dbReference type="SUPFAM" id="SSF52540">
    <property type="entry name" value="P-loop containing nucleoside triphosphate hydrolases"/>
    <property type="match status" value="2"/>
</dbReference>
<proteinExistence type="inferred from homology"/>
<dbReference type="eggNOG" id="COG0324">
    <property type="taxonomic scope" value="Bacteria"/>
</dbReference>
<reference evidence="15 16" key="1">
    <citation type="submission" date="2016-10" db="EMBL/GenBank/DDBJ databases">
        <authorList>
            <person name="de Groot N.N."/>
        </authorList>
    </citation>
    <scope>NUCLEOTIDE SEQUENCE [LARGE SCALE GENOMIC DNA]</scope>
    <source>
        <strain evidence="15 16">NLAE-zl-G419</strain>
    </source>
</reference>
<comment type="function">
    <text evidence="2 10 12">Catalyzes the transfer of a dimethylallyl group onto the adenine at position 37 in tRNAs that read codons beginning with uridine, leading to the formation of N6-(dimethylallyl)adenosine (i(6)A).</text>
</comment>
<evidence type="ECO:0000256" key="9">
    <source>
        <dbReference type="ARBA" id="ARBA00049563"/>
    </source>
</evidence>
<comment type="similarity">
    <text evidence="3 10 13">Belongs to the IPP transferase family.</text>
</comment>
<evidence type="ECO:0000256" key="5">
    <source>
        <dbReference type="ARBA" id="ARBA00022694"/>
    </source>
</evidence>
<comment type="subunit">
    <text evidence="10">Monomer.</text>
</comment>
<dbReference type="Pfam" id="PF01715">
    <property type="entry name" value="IPPT"/>
    <property type="match status" value="1"/>
</dbReference>
<feature type="site" description="Interaction with substrate tRNA" evidence="10">
    <location>
        <position position="102"/>
    </location>
</feature>
<evidence type="ECO:0000256" key="1">
    <source>
        <dbReference type="ARBA" id="ARBA00001946"/>
    </source>
</evidence>
<evidence type="ECO:0000256" key="13">
    <source>
        <dbReference type="RuleBase" id="RU003785"/>
    </source>
</evidence>
<comment type="cofactor">
    <cofactor evidence="1 10">
        <name>Mg(2+)</name>
        <dbReference type="ChEBI" id="CHEBI:18420"/>
    </cofactor>
</comment>
<dbReference type="HAMAP" id="MF_00185">
    <property type="entry name" value="IPP_trans"/>
    <property type="match status" value="1"/>
</dbReference>
<dbReference type="EMBL" id="FOOE01000001">
    <property type="protein sequence ID" value="SFF50500.1"/>
    <property type="molecule type" value="Genomic_DNA"/>
</dbReference>
<dbReference type="Gene3D" id="1.10.20.140">
    <property type="match status" value="1"/>
</dbReference>
<dbReference type="GO" id="GO:0006400">
    <property type="term" value="P:tRNA modification"/>
    <property type="evidence" value="ECO:0007669"/>
    <property type="project" value="TreeGrafter"/>
</dbReference>
<dbReference type="EMBL" id="QAMZ01000036">
    <property type="protein sequence ID" value="PWL53570.1"/>
    <property type="molecule type" value="Genomic_DNA"/>
</dbReference>
<evidence type="ECO:0000256" key="12">
    <source>
        <dbReference type="RuleBase" id="RU003784"/>
    </source>
</evidence>
<dbReference type="FunFam" id="1.10.20.140:FF:000001">
    <property type="entry name" value="tRNA dimethylallyltransferase"/>
    <property type="match status" value="1"/>
</dbReference>
<sequence length="310" mass="35606">MTDNKILVLSGPTAVGKTSLSIELAHKLNGEIISCDSMQIYKYMDIGSAKITSEEMDGIPHHMIDIIEPNESFTVADFKERASKLINDIKSRGKLPMLVGGTGLYIDSIICNLSFTDGNKDDEYRIYLESLAKEKGKEYVHKLLEEVDSISAKNIHYNNLKRVIRALEVFKITGKPFSEYNIGEKKYDVPYDVYYYVLTMNRGELYERINKRVDIMFDDGLLEEVQKLKDLGYNSEMQSMNGIGYKELLHYLDGNISLEEAKDMIKQGSRNYAKRQLTWFRKDNRVKYLDKDIISQNDIVNKILSDISSI</sequence>
<name>A0A1I2J926_9CLOT</name>
<feature type="binding site" evidence="10">
    <location>
        <begin position="13"/>
        <end position="18"/>
    </location>
    <ligand>
        <name>substrate</name>
    </ligand>
</feature>
<dbReference type="InterPro" id="IPR027417">
    <property type="entry name" value="P-loop_NTPase"/>
</dbReference>
<evidence type="ECO:0000256" key="3">
    <source>
        <dbReference type="ARBA" id="ARBA00005842"/>
    </source>
</evidence>
<evidence type="ECO:0000256" key="4">
    <source>
        <dbReference type="ARBA" id="ARBA00022679"/>
    </source>
</evidence>
<evidence type="ECO:0000256" key="6">
    <source>
        <dbReference type="ARBA" id="ARBA00022741"/>
    </source>
</evidence>
<comment type="caution">
    <text evidence="10">Lacks conserved residue(s) required for the propagation of feature annotation.</text>
</comment>
<accession>A0A1I2J926</accession>
<keyword evidence="16" id="KW-1185">Reference proteome</keyword>
<keyword evidence="6 10" id="KW-0547">Nucleotide-binding</keyword>
<evidence type="ECO:0000256" key="7">
    <source>
        <dbReference type="ARBA" id="ARBA00022840"/>
    </source>
</evidence>
<evidence type="ECO:0000256" key="10">
    <source>
        <dbReference type="HAMAP-Rule" id="MF_00185"/>
    </source>
</evidence>
<dbReference type="Gene3D" id="3.40.50.300">
    <property type="entry name" value="P-loop containing nucleotide triphosphate hydrolases"/>
    <property type="match status" value="1"/>
</dbReference>
<dbReference type="GO" id="GO:0052381">
    <property type="term" value="F:tRNA dimethylallyltransferase activity"/>
    <property type="evidence" value="ECO:0007669"/>
    <property type="project" value="UniProtKB-UniRule"/>
</dbReference>
<keyword evidence="4 10" id="KW-0808">Transferase</keyword>
<organism evidence="15 16">
    <name type="scientific">Clostridium cadaveris</name>
    <dbReference type="NCBI Taxonomy" id="1529"/>
    <lineage>
        <taxon>Bacteria</taxon>
        <taxon>Bacillati</taxon>
        <taxon>Bacillota</taxon>
        <taxon>Clostridia</taxon>
        <taxon>Eubacteriales</taxon>
        <taxon>Clostridiaceae</taxon>
        <taxon>Clostridium</taxon>
    </lineage>
</organism>
<keyword evidence="7 10" id="KW-0067">ATP-binding</keyword>
<keyword evidence="5 10" id="KW-0819">tRNA processing</keyword>
<dbReference type="OrthoDB" id="9776390at2"/>
<feature type="site" description="Interaction with substrate tRNA" evidence="10">
    <location>
        <position position="125"/>
    </location>
</feature>
<evidence type="ECO:0000256" key="8">
    <source>
        <dbReference type="ARBA" id="ARBA00022842"/>
    </source>
</evidence>
<keyword evidence="8 10" id="KW-0460">Magnesium</keyword>
<dbReference type="InterPro" id="IPR018022">
    <property type="entry name" value="IPT"/>
</dbReference>